<protein>
    <submittedName>
        <fullName evidence="8">Putative membrane protein, EamA family</fullName>
    </submittedName>
</protein>
<feature type="transmembrane region" description="Helical" evidence="6">
    <location>
        <begin position="77"/>
        <end position="97"/>
    </location>
</feature>
<dbReference type="Pfam" id="PF00892">
    <property type="entry name" value="EamA"/>
    <property type="match status" value="2"/>
</dbReference>
<dbReference type="Proteomes" id="UP000019095">
    <property type="component" value="Chromosome"/>
</dbReference>
<feature type="transmembrane region" description="Helical" evidence="6">
    <location>
        <begin position="156"/>
        <end position="174"/>
    </location>
</feature>
<dbReference type="PANTHER" id="PTHR42920">
    <property type="entry name" value="OS03G0707200 PROTEIN-RELATED"/>
    <property type="match status" value="1"/>
</dbReference>
<feature type="domain" description="EamA" evidence="7">
    <location>
        <begin position="155"/>
        <end position="287"/>
    </location>
</feature>
<feature type="domain" description="EamA" evidence="7">
    <location>
        <begin position="16"/>
        <end position="143"/>
    </location>
</feature>
<dbReference type="GO" id="GO:0005886">
    <property type="term" value="C:plasma membrane"/>
    <property type="evidence" value="ECO:0007669"/>
    <property type="project" value="UniProtKB-SubCell"/>
</dbReference>
<keyword evidence="5 6" id="KW-0472">Membrane</keyword>
<evidence type="ECO:0000256" key="6">
    <source>
        <dbReference type="SAM" id="Phobius"/>
    </source>
</evidence>
<reference evidence="8 9" key="1">
    <citation type="journal article" date="2014" name="Microbiology">
        <title>Unravelling the complete genome sequence of Advenella mimigardefordensis strain DPN7T and novel insights in the catabolism of the xenobiotic polythioester precursor 3,3'-dithiodipropionate.</title>
        <authorList>
            <person name="Wubbeler J.H."/>
            <person name="Hiessl S."/>
            <person name="Schuldes J."/>
            <person name="Thurmer A."/>
            <person name="Daniel R."/>
            <person name="Steinbuchel A."/>
        </authorList>
    </citation>
    <scope>NUCLEOTIDE SEQUENCE [LARGE SCALE GENOMIC DNA]</scope>
    <source>
        <strain evidence="9">DSM 17166 / LMG 22922 / DPN7</strain>
    </source>
</reference>
<keyword evidence="4 6" id="KW-1133">Transmembrane helix</keyword>
<feature type="transmembrane region" description="Helical" evidence="6">
    <location>
        <begin position="249"/>
        <end position="266"/>
    </location>
</feature>
<feature type="transmembrane region" description="Helical" evidence="6">
    <location>
        <begin position="216"/>
        <end position="237"/>
    </location>
</feature>
<evidence type="ECO:0000256" key="3">
    <source>
        <dbReference type="ARBA" id="ARBA00022692"/>
    </source>
</evidence>
<evidence type="ECO:0000313" key="8">
    <source>
        <dbReference type="EMBL" id="AHG66075.1"/>
    </source>
</evidence>
<feature type="transmembrane region" description="Helical" evidence="6">
    <location>
        <begin position="186"/>
        <end position="204"/>
    </location>
</feature>
<evidence type="ECO:0000256" key="5">
    <source>
        <dbReference type="ARBA" id="ARBA00023136"/>
    </source>
</evidence>
<accession>W0PKI8</accession>
<dbReference type="AlphaFoldDB" id="W0PKI8"/>
<dbReference type="InterPro" id="IPR051258">
    <property type="entry name" value="Diverse_Substrate_Transporter"/>
</dbReference>
<dbReference type="PANTHER" id="PTHR42920:SF5">
    <property type="entry name" value="EAMA DOMAIN-CONTAINING PROTEIN"/>
    <property type="match status" value="1"/>
</dbReference>
<proteinExistence type="predicted"/>
<dbReference type="PATRIC" id="fig|1247726.3.peg.4445"/>
<feature type="transmembrane region" description="Helical" evidence="6">
    <location>
        <begin position="43"/>
        <end position="65"/>
    </location>
</feature>
<keyword evidence="3 6" id="KW-0812">Transmembrane</keyword>
<sequence>MKQSAPASSFMLNRYELALVIITVFWGATFLIVQNALAHSDPFVFVAMRFGCAALAMMLCSLRILRGLTGLEVRAGMLIGLCIFLGYSLQTVGLQTIASSKSAFITALYVPLVPLMQWLFLKRPPTLMNWIGATMAFIGLVLLADPQSMDGGAGMGEWVTVLSAIAIAVEVILISRFAGQVDLRRVTIIQLATASILAGVTGVARGEGVPDLASPVLVISILVLGLASAVIQITMNWAQNHISATRATVIYAGEPLWGGVIGRVFADERHSALALFGAVLIIASVVVSELKLRARRRPRGSAAN</sequence>
<evidence type="ECO:0000259" key="7">
    <source>
        <dbReference type="Pfam" id="PF00892"/>
    </source>
</evidence>
<dbReference type="InterPro" id="IPR037185">
    <property type="entry name" value="EmrE-like"/>
</dbReference>
<evidence type="ECO:0000313" key="9">
    <source>
        <dbReference type="Proteomes" id="UP000019095"/>
    </source>
</evidence>
<dbReference type="SUPFAM" id="SSF103481">
    <property type="entry name" value="Multidrug resistance efflux transporter EmrE"/>
    <property type="match status" value="2"/>
</dbReference>
<dbReference type="KEGG" id="amim:MIM_c40240"/>
<dbReference type="eggNOG" id="COG0697">
    <property type="taxonomic scope" value="Bacteria"/>
</dbReference>
<dbReference type="InterPro" id="IPR000620">
    <property type="entry name" value="EamA_dom"/>
</dbReference>
<feature type="transmembrane region" description="Helical" evidence="6">
    <location>
        <begin position="103"/>
        <end position="120"/>
    </location>
</feature>
<dbReference type="STRING" id="1247726.MIM_c40240"/>
<evidence type="ECO:0000256" key="2">
    <source>
        <dbReference type="ARBA" id="ARBA00022475"/>
    </source>
</evidence>
<feature type="transmembrane region" description="Helical" evidence="6">
    <location>
        <begin position="12"/>
        <end position="37"/>
    </location>
</feature>
<comment type="subcellular location">
    <subcellularLocation>
        <location evidence="1">Cell membrane</location>
        <topology evidence="1">Multi-pass membrane protein</topology>
    </subcellularLocation>
</comment>
<feature type="transmembrane region" description="Helical" evidence="6">
    <location>
        <begin position="127"/>
        <end position="144"/>
    </location>
</feature>
<dbReference type="EMBL" id="CP003915">
    <property type="protein sequence ID" value="AHG66075.1"/>
    <property type="molecule type" value="Genomic_DNA"/>
</dbReference>
<dbReference type="RefSeq" id="WP_025374768.1">
    <property type="nucleotide sequence ID" value="NZ_CP003915.1"/>
</dbReference>
<evidence type="ECO:0000256" key="1">
    <source>
        <dbReference type="ARBA" id="ARBA00004651"/>
    </source>
</evidence>
<evidence type="ECO:0000256" key="4">
    <source>
        <dbReference type="ARBA" id="ARBA00022989"/>
    </source>
</evidence>
<gene>
    <name evidence="8" type="ORF">MIM_c40240</name>
</gene>
<keyword evidence="2" id="KW-1003">Cell membrane</keyword>
<organism evidence="8 9">
    <name type="scientific">Advenella mimigardefordensis (strain DSM 17166 / LMG 22922 / DPN7)</name>
    <dbReference type="NCBI Taxonomy" id="1247726"/>
    <lineage>
        <taxon>Bacteria</taxon>
        <taxon>Pseudomonadati</taxon>
        <taxon>Pseudomonadota</taxon>
        <taxon>Betaproteobacteria</taxon>
        <taxon>Burkholderiales</taxon>
        <taxon>Alcaligenaceae</taxon>
    </lineage>
</organism>
<keyword evidence="9" id="KW-1185">Reference proteome</keyword>
<feature type="transmembrane region" description="Helical" evidence="6">
    <location>
        <begin position="272"/>
        <end position="290"/>
    </location>
</feature>
<name>W0PKI8_ADVMD</name>
<dbReference type="HOGENOM" id="CLU_033863_21_0_4"/>